<evidence type="ECO:0000313" key="5">
    <source>
        <dbReference type="Proteomes" id="UP000198891"/>
    </source>
</evidence>
<dbReference type="Pfam" id="PF02810">
    <property type="entry name" value="SEC-C"/>
    <property type="match status" value="1"/>
</dbReference>
<dbReference type="Gene3D" id="3.10.450.50">
    <property type="match status" value="1"/>
</dbReference>
<organism evidence="4 5">
    <name type="scientific">Herbiconiux ginsengi</name>
    <dbReference type="NCBI Taxonomy" id="381665"/>
    <lineage>
        <taxon>Bacteria</taxon>
        <taxon>Bacillati</taxon>
        <taxon>Actinomycetota</taxon>
        <taxon>Actinomycetes</taxon>
        <taxon>Micrococcales</taxon>
        <taxon>Microbacteriaceae</taxon>
        <taxon>Herbiconiux</taxon>
    </lineage>
</organism>
<gene>
    <name evidence="4" type="ORF">SAMN05216554_0905</name>
</gene>
<dbReference type="Proteomes" id="UP000198891">
    <property type="component" value="Unassembled WGS sequence"/>
</dbReference>
<comment type="similarity">
    <text evidence="1 2">Belongs to the UPF0225 family.</text>
</comment>
<protein>
    <recommendedName>
        <fullName evidence="2">UPF0225 protein SAMN05216554_0905</fullName>
    </recommendedName>
</protein>
<proteinExistence type="inferred from homology"/>
<keyword evidence="5" id="KW-1185">Reference proteome</keyword>
<dbReference type="InterPro" id="IPR048469">
    <property type="entry name" value="YchJ-like_M"/>
</dbReference>
<evidence type="ECO:0000256" key="1">
    <source>
        <dbReference type="ARBA" id="ARBA00010839"/>
    </source>
</evidence>
<dbReference type="InterPro" id="IPR032710">
    <property type="entry name" value="NTF2-like_dom_sf"/>
</dbReference>
<reference evidence="4 5" key="1">
    <citation type="submission" date="2016-10" db="EMBL/GenBank/DDBJ databases">
        <authorList>
            <person name="de Groot N.N."/>
        </authorList>
    </citation>
    <scope>NUCLEOTIDE SEQUENCE [LARGE SCALE GENOMIC DNA]</scope>
    <source>
        <strain evidence="4 5">CGMCC 4.3491</strain>
    </source>
</reference>
<dbReference type="InterPro" id="IPR023006">
    <property type="entry name" value="YchJ-like"/>
</dbReference>
<evidence type="ECO:0000259" key="3">
    <source>
        <dbReference type="Pfam" id="PF17775"/>
    </source>
</evidence>
<evidence type="ECO:0000313" key="4">
    <source>
        <dbReference type="EMBL" id="SDY61635.1"/>
    </source>
</evidence>
<dbReference type="Pfam" id="PF17775">
    <property type="entry name" value="YchJ_M-like"/>
    <property type="match status" value="1"/>
</dbReference>
<dbReference type="HAMAP" id="MF_00612">
    <property type="entry name" value="UPF0225"/>
    <property type="match status" value="1"/>
</dbReference>
<sequence length="149" mass="16589">MADNERVTPTSDPIQTLADSVRCPCLSGEVYGECCGPFHRGQAHAPTAERLMRSRYSAFAVGDAGYLLDTWHPRTRPGDLELDPALRWFRLDILGRTGGGVLDSEGTVEFEAHYRTRPATPDVSSTTGTQHENSRFTRLDGRWFYVDAV</sequence>
<feature type="domain" description="YchJ-like middle NTF2-like" evidence="3">
    <location>
        <begin position="47"/>
        <end position="148"/>
    </location>
</feature>
<name>A0A1H3LCN8_9MICO</name>
<evidence type="ECO:0000256" key="2">
    <source>
        <dbReference type="HAMAP-Rule" id="MF_00612"/>
    </source>
</evidence>
<dbReference type="STRING" id="381665.SAMN05216554_0905"/>
<dbReference type="EMBL" id="FNPZ01000001">
    <property type="protein sequence ID" value="SDY61635.1"/>
    <property type="molecule type" value="Genomic_DNA"/>
</dbReference>
<dbReference type="SUPFAM" id="SSF54427">
    <property type="entry name" value="NTF2-like"/>
    <property type="match status" value="1"/>
</dbReference>
<accession>A0A1H3LCN8</accession>
<dbReference type="AlphaFoldDB" id="A0A1H3LCN8"/>
<dbReference type="InterPro" id="IPR004027">
    <property type="entry name" value="SEC_C_motif"/>
</dbReference>